<dbReference type="AlphaFoldDB" id="A0A4D7JPK1"/>
<evidence type="ECO:0000256" key="3">
    <source>
        <dbReference type="ARBA" id="ARBA00022553"/>
    </source>
</evidence>
<dbReference type="SUPFAM" id="SSF55874">
    <property type="entry name" value="ATPase domain of HSP90 chaperone/DNA topoisomerase II/histidine kinase"/>
    <property type="match status" value="1"/>
</dbReference>
<dbReference type="CDD" id="cd00082">
    <property type="entry name" value="HisKA"/>
    <property type="match status" value="1"/>
</dbReference>
<dbReference type="Pfam" id="PF02518">
    <property type="entry name" value="HATPase_c"/>
    <property type="match status" value="1"/>
</dbReference>
<dbReference type="RefSeq" id="WP_137091018.1">
    <property type="nucleotide sequence ID" value="NZ_CP028923.1"/>
</dbReference>
<dbReference type="GO" id="GO:0000155">
    <property type="term" value="F:phosphorelay sensor kinase activity"/>
    <property type="evidence" value="ECO:0007669"/>
    <property type="project" value="InterPro"/>
</dbReference>
<dbReference type="Gene3D" id="1.10.287.130">
    <property type="match status" value="1"/>
</dbReference>
<dbReference type="InterPro" id="IPR036890">
    <property type="entry name" value="HATPase_C_sf"/>
</dbReference>
<dbReference type="InterPro" id="IPR003594">
    <property type="entry name" value="HATPase_dom"/>
</dbReference>
<dbReference type="EC" id="2.7.13.3" evidence="2"/>
<dbReference type="OrthoDB" id="890870at2"/>
<dbReference type="CDD" id="cd00075">
    <property type="entry name" value="HATPase"/>
    <property type="match status" value="1"/>
</dbReference>
<protein>
    <recommendedName>
        <fullName evidence="2">histidine kinase</fullName>
        <ecNumber evidence="2">2.7.13.3</ecNumber>
    </recommendedName>
</protein>
<evidence type="ECO:0000259" key="6">
    <source>
        <dbReference type="PROSITE" id="PS50109"/>
    </source>
</evidence>
<keyword evidence="3" id="KW-0597">Phosphoprotein</keyword>
<keyword evidence="8" id="KW-1185">Reference proteome</keyword>
<dbReference type="KEGG" id="fpf:DCC35_12025"/>
<sequence>MVSYENNDRSNQKHLLLIEGVNSVNMTKDERLSQILEMIEWIAALDLDHKLPVSNNNDRFDAISLGLNMLSEELKDNVVEKEQLDKTNKKLEQFAYSTAHDLKSPLNSLSGLVFLLANTVSEENNDARDLIVKIASTVDKMKNLVHGILEYSVVADPTEMKSEINLEEIVNEIIETDRYEDDITVRVDHFDNKIEFNRTILLRVLRNLISNAVKYCDKPTCEIDIKVEEKDNKAVISVMDNGPGIPFEEKDKIFELFHKYDPDGKHESQGIGLATVKNLLESTGEDIWVESEQGKGSNFYFTIGVNNDRINELK</sequence>
<dbReference type="SUPFAM" id="SSF47384">
    <property type="entry name" value="Homodimeric domain of signal transducing histidine kinase"/>
    <property type="match status" value="1"/>
</dbReference>
<organism evidence="7 8">
    <name type="scientific">Mangrovivirga cuniculi</name>
    <dbReference type="NCBI Taxonomy" id="2715131"/>
    <lineage>
        <taxon>Bacteria</taxon>
        <taxon>Pseudomonadati</taxon>
        <taxon>Bacteroidota</taxon>
        <taxon>Cytophagia</taxon>
        <taxon>Cytophagales</taxon>
        <taxon>Mangrovivirgaceae</taxon>
        <taxon>Mangrovivirga</taxon>
    </lineage>
</organism>
<evidence type="ECO:0000256" key="4">
    <source>
        <dbReference type="ARBA" id="ARBA00022679"/>
    </source>
</evidence>
<dbReference type="PRINTS" id="PR00344">
    <property type="entry name" value="BCTRLSENSOR"/>
</dbReference>
<accession>A0A4D7JPK1</accession>
<dbReference type="Gene3D" id="3.30.565.10">
    <property type="entry name" value="Histidine kinase-like ATPase, C-terminal domain"/>
    <property type="match status" value="1"/>
</dbReference>
<evidence type="ECO:0000256" key="5">
    <source>
        <dbReference type="ARBA" id="ARBA00022777"/>
    </source>
</evidence>
<dbReference type="PANTHER" id="PTHR43304">
    <property type="entry name" value="PHYTOCHROME-LIKE PROTEIN CPH1"/>
    <property type="match status" value="1"/>
</dbReference>
<dbReference type="SMART" id="SM00388">
    <property type="entry name" value="HisKA"/>
    <property type="match status" value="1"/>
</dbReference>
<gene>
    <name evidence="7" type="ORF">DCC35_12025</name>
</gene>
<feature type="domain" description="Histidine kinase" evidence="6">
    <location>
        <begin position="97"/>
        <end position="307"/>
    </location>
</feature>
<dbReference type="EMBL" id="CP028923">
    <property type="protein sequence ID" value="QCK15420.1"/>
    <property type="molecule type" value="Genomic_DNA"/>
</dbReference>
<reference evidence="7 8" key="1">
    <citation type="submission" date="2018-04" db="EMBL/GenBank/DDBJ databases">
        <title>Complete genome uncultured novel isolate.</title>
        <authorList>
            <person name="Merlino G."/>
        </authorList>
    </citation>
    <scope>NUCLEOTIDE SEQUENCE [LARGE SCALE GENOMIC DNA]</scope>
    <source>
        <strain evidence="8">R1DC9</strain>
    </source>
</reference>
<dbReference type="Pfam" id="PF00512">
    <property type="entry name" value="HisKA"/>
    <property type="match status" value="1"/>
</dbReference>
<evidence type="ECO:0000313" key="7">
    <source>
        <dbReference type="EMBL" id="QCK15420.1"/>
    </source>
</evidence>
<name>A0A4D7JPK1_9BACT</name>
<dbReference type="InterPro" id="IPR052162">
    <property type="entry name" value="Sensor_kinase/Photoreceptor"/>
</dbReference>
<evidence type="ECO:0000256" key="2">
    <source>
        <dbReference type="ARBA" id="ARBA00012438"/>
    </source>
</evidence>
<dbReference type="InterPro" id="IPR004358">
    <property type="entry name" value="Sig_transdc_His_kin-like_C"/>
</dbReference>
<keyword evidence="4" id="KW-0808">Transferase</keyword>
<comment type="catalytic activity">
    <reaction evidence="1">
        <text>ATP + protein L-histidine = ADP + protein N-phospho-L-histidine.</text>
        <dbReference type="EC" id="2.7.13.3"/>
    </reaction>
</comment>
<dbReference type="Proteomes" id="UP000298616">
    <property type="component" value="Chromosome"/>
</dbReference>
<evidence type="ECO:0000256" key="1">
    <source>
        <dbReference type="ARBA" id="ARBA00000085"/>
    </source>
</evidence>
<proteinExistence type="predicted"/>
<keyword evidence="5" id="KW-0418">Kinase</keyword>
<dbReference type="InterPro" id="IPR005467">
    <property type="entry name" value="His_kinase_dom"/>
</dbReference>
<dbReference type="SMART" id="SM00387">
    <property type="entry name" value="HATPase_c"/>
    <property type="match status" value="1"/>
</dbReference>
<dbReference type="InterPro" id="IPR036097">
    <property type="entry name" value="HisK_dim/P_sf"/>
</dbReference>
<dbReference type="InterPro" id="IPR003661">
    <property type="entry name" value="HisK_dim/P_dom"/>
</dbReference>
<dbReference type="PANTHER" id="PTHR43304:SF1">
    <property type="entry name" value="PAC DOMAIN-CONTAINING PROTEIN"/>
    <property type="match status" value="1"/>
</dbReference>
<evidence type="ECO:0000313" key="8">
    <source>
        <dbReference type="Proteomes" id="UP000298616"/>
    </source>
</evidence>
<dbReference type="PROSITE" id="PS50109">
    <property type="entry name" value="HIS_KIN"/>
    <property type="match status" value="1"/>
</dbReference>